<organism evidence="1 2">
    <name type="scientific">Prosthecobacter fusiformis</name>
    <dbReference type="NCBI Taxonomy" id="48464"/>
    <lineage>
        <taxon>Bacteria</taxon>
        <taxon>Pseudomonadati</taxon>
        <taxon>Verrucomicrobiota</taxon>
        <taxon>Verrucomicrobiia</taxon>
        <taxon>Verrucomicrobiales</taxon>
        <taxon>Verrucomicrobiaceae</taxon>
        <taxon>Prosthecobacter</taxon>
    </lineage>
</organism>
<dbReference type="AlphaFoldDB" id="A0A4R7RLP4"/>
<dbReference type="Proteomes" id="UP000295662">
    <property type="component" value="Unassembled WGS sequence"/>
</dbReference>
<evidence type="ECO:0008006" key="3">
    <source>
        <dbReference type="Google" id="ProtNLM"/>
    </source>
</evidence>
<comment type="caution">
    <text evidence="1">The sequence shown here is derived from an EMBL/GenBank/DDBJ whole genome shotgun (WGS) entry which is preliminary data.</text>
</comment>
<evidence type="ECO:0000313" key="1">
    <source>
        <dbReference type="EMBL" id="TDU66202.1"/>
    </source>
</evidence>
<dbReference type="Gene3D" id="1.10.1740.10">
    <property type="match status" value="1"/>
</dbReference>
<accession>A0A4R7RLP4</accession>
<gene>
    <name evidence="1" type="ORF">EI77_03941</name>
</gene>
<dbReference type="RefSeq" id="WP_133796935.1">
    <property type="nucleotide sequence ID" value="NZ_SOCA01000009.1"/>
</dbReference>
<dbReference type="EMBL" id="SOCA01000009">
    <property type="protein sequence ID" value="TDU66202.1"/>
    <property type="molecule type" value="Genomic_DNA"/>
</dbReference>
<name>A0A4R7RLP4_9BACT</name>
<dbReference type="OrthoDB" id="128557at2"/>
<keyword evidence="2" id="KW-1185">Reference proteome</keyword>
<evidence type="ECO:0000313" key="2">
    <source>
        <dbReference type="Proteomes" id="UP000295662"/>
    </source>
</evidence>
<reference evidence="1 2" key="1">
    <citation type="submission" date="2019-03" db="EMBL/GenBank/DDBJ databases">
        <title>Genomic Encyclopedia of Archaeal and Bacterial Type Strains, Phase II (KMG-II): from individual species to whole genera.</title>
        <authorList>
            <person name="Goeker M."/>
        </authorList>
    </citation>
    <scope>NUCLEOTIDE SEQUENCE [LARGE SCALE GENOMIC DNA]</scope>
    <source>
        <strain evidence="1 2">ATCC 25309</strain>
    </source>
</reference>
<sequence length="246" mass="28345">MSVPPAHGPSFQTTRWTQVIRLREGAGEAERDSILQQLCQAYWLPLYEYARRSGKSPHDAEDMTQGFFQHALGQDLFAKARQDSGKMRSFLLTAFQNYISNQYQRDTAAKRGGKTPALSLDVMQAEARYQSEPRHTATPEELYNRRWARDFFIAVQESLRTEYRSKGKEPFFHALQPWLFVEAKAADILLQAEALGVTEGNLRIMLLRFRKRYRELFHQGVADTLDSASKEEIDQEVRELIRLAAA</sequence>
<protein>
    <recommendedName>
        <fullName evidence="3">RNA polymerase sigma-70 factor (ECF subfamily)</fullName>
    </recommendedName>
</protein>
<proteinExistence type="predicted"/>